<dbReference type="Gene3D" id="2.60.40.1180">
    <property type="entry name" value="Golgi alpha-mannosidase II"/>
    <property type="match status" value="1"/>
</dbReference>
<dbReference type="Pfam" id="PF16875">
    <property type="entry name" value="Glyco_hydro_36N"/>
    <property type="match status" value="1"/>
</dbReference>
<dbReference type="EMBL" id="CP118246">
    <property type="protein sequence ID" value="WDR03066.1"/>
    <property type="molecule type" value="Genomic_DNA"/>
</dbReference>
<evidence type="ECO:0000256" key="3">
    <source>
        <dbReference type="ARBA" id="ARBA00022801"/>
    </source>
</evidence>
<dbReference type="InterPro" id="IPR017853">
    <property type="entry name" value="GH"/>
</dbReference>
<dbReference type="EC" id="3.2.1.22" evidence="2"/>
<feature type="domain" description="Glycosyl hydrolase family 36 N-terminal" evidence="6">
    <location>
        <begin position="2"/>
        <end position="117"/>
    </location>
</feature>
<evidence type="ECO:0000259" key="5">
    <source>
        <dbReference type="Pfam" id="PF16874"/>
    </source>
</evidence>
<dbReference type="CDD" id="cd14791">
    <property type="entry name" value="GH36"/>
    <property type="match status" value="1"/>
</dbReference>
<dbReference type="InterPro" id="IPR013780">
    <property type="entry name" value="Glyco_hydro_b"/>
</dbReference>
<dbReference type="RefSeq" id="WP_282219468.1">
    <property type="nucleotide sequence ID" value="NZ_CP118246.1"/>
</dbReference>
<accession>A0ABY7YP24</accession>
<evidence type="ECO:0000313" key="8">
    <source>
        <dbReference type="Proteomes" id="UP001220530"/>
    </source>
</evidence>
<dbReference type="SUPFAM" id="SSF51445">
    <property type="entry name" value="(Trans)glycosidases"/>
    <property type="match status" value="1"/>
</dbReference>
<dbReference type="Gene3D" id="3.20.20.70">
    <property type="entry name" value="Aldolase class I"/>
    <property type="match status" value="1"/>
</dbReference>
<feature type="domain" description="Glycosyl hydrolase family 36 C-terminal" evidence="5">
    <location>
        <begin position="475"/>
        <end position="549"/>
    </location>
</feature>
<proteinExistence type="predicted"/>
<dbReference type="PANTHER" id="PTHR43053">
    <property type="entry name" value="GLYCOSIDASE FAMILY 31"/>
    <property type="match status" value="1"/>
</dbReference>
<dbReference type="InterPro" id="IPR050985">
    <property type="entry name" value="Alpha-glycosidase_related"/>
</dbReference>
<keyword evidence="4 7" id="KW-0326">Glycosidase</keyword>
<dbReference type="GO" id="GO:0004557">
    <property type="term" value="F:alpha-galactosidase activity"/>
    <property type="evidence" value="ECO:0007669"/>
    <property type="project" value="UniProtKB-EC"/>
</dbReference>
<reference evidence="7 8" key="1">
    <citation type="submission" date="2023-02" db="EMBL/GenBank/DDBJ databases">
        <title>Devosia algicola sp. nov., isolated from the phycosphere of marine algae.</title>
        <authorList>
            <person name="Kim J.M."/>
            <person name="Lee J.K."/>
            <person name="Choi B.J."/>
            <person name="Bayburt H."/>
            <person name="Jeon C.O."/>
        </authorList>
    </citation>
    <scope>NUCLEOTIDE SEQUENCE [LARGE SCALE GENOMIC DNA]</scope>
    <source>
        <strain evidence="7 8">G20-9</strain>
    </source>
</reference>
<protein>
    <recommendedName>
        <fullName evidence="2">alpha-galactosidase</fullName>
        <ecNumber evidence="2">3.2.1.22</ecNumber>
    </recommendedName>
</protein>
<dbReference type="Pfam" id="PF16874">
    <property type="entry name" value="Glyco_hydro_36C"/>
    <property type="match status" value="1"/>
</dbReference>
<evidence type="ECO:0000313" key="7">
    <source>
        <dbReference type="EMBL" id="WDR03066.1"/>
    </source>
</evidence>
<keyword evidence="3 7" id="KW-0378">Hydrolase</keyword>
<evidence type="ECO:0000256" key="1">
    <source>
        <dbReference type="ARBA" id="ARBA00001255"/>
    </source>
</evidence>
<dbReference type="InterPro" id="IPR031705">
    <property type="entry name" value="Glyco_hydro_36_C"/>
</dbReference>
<evidence type="ECO:0000259" key="6">
    <source>
        <dbReference type="Pfam" id="PF16875"/>
    </source>
</evidence>
<name>A0ABY7YP24_9HYPH</name>
<dbReference type="InterPro" id="IPR031704">
    <property type="entry name" value="Glyco_hydro_36_N"/>
</dbReference>
<dbReference type="Gene3D" id="2.70.98.60">
    <property type="entry name" value="alpha-galactosidase from lactobacil brevis"/>
    <property type="match status" value="1"/>
</dbReference>
<sequence>MAIERAFSASFHLPERGPYALSHIDGRWGNEFRLQRDPLPVGTLVRESRRITTSHGGVPYFAIDSDRLGDVAGEEQGAVWFGTLQWSGNWKLIAERTADDRCLVHLGLNDHDFGWTLMPDEVFEAPNVIFGYVTGGHGAASRVLHDLVHDELAPRPSYIPPVVYNSWYATMFDVDEAGQIALADRAARMGVELFVMDDGWFSGRQNDKAGLGDWWPDREKFPNGIKPLADAVHAHGMQFGLWIEPEMVNPDSDLYRAHPDWVLHFPERPRTLMRNQSILNLARKDVQDYLIDIFDRLLADAPIDFIKWDMNRNVSEPGWPGHDRDQRELWVRYVEGVYRVWKQLRHRHPSVIWENCSGGGGRIDLAMMALAEQSWVSDNTVPAARLEIQEGYSRLFPASTMASWVTDEDKENYSLDFRFHVSMAGALGVGGNLLEWSATDQARAAEHVATYKLLRPIVSGGDLYRLRSPRDSKISALAYVSKDKGEAVVFVYRLRPGRPTDAPIIGVTGLDPEARYEALESGVTRSGSGWKQVGIKVPLGDDQSAVLRFSRRR</sequence>
<evidence type="ECO:0000256" key="2">
    <source>
        <dbReference type="ARBA" id="ARBA00012755"/>
    </source>
</evidence>
<evidence type="ECO:0000256" key="4">
    <source>
        <dbReference type="ARBA" id="ARBA00023295"/>
    </source>
</evidence>
<dbReference type="Proteomes" id="UP001220530">
    <property type="component" value="Chromosome"/>
</dbReference>
<organism evidence="7 8">
    <name type="scientific">Devosia algicola</name>
    <dbReference type="NCBI Taxonomy" id="3026418"/>
    <lineage>
        <taxon>Bacteria</taxon>
        <taxon>Pseudomonadati</taxon>
        <taxon>Pseudomonadota</taxon>
        <taxon>Alphaproteobacteria</taxon>
        <taxon>Hyphomicrobiales</taxon>
        <taxon>Devosiaceae</taxon>
        <taxon>Devosia</taxon>
    </lineage>
</organism>
<dbReference type="InterPro" id="IPR013785">
    <property type="entry name" value="Aldolase_TIM"/>
</dbReference>
<dbReference type="PANTHER" id="PTHR43053:SF3">
    <property type="entry name" value="ALPHA-GALACTOSIDASE C-RELATED"/>
    <property type="match status" value="1"/>
</dbReference>
<dbReference type="Pfam" id="PF02065">
    <property type="entry name" value="Melibiase"/>
    <property type="match status" value="1"/>
</dbReference>
<dbReference type="PRINTS" id="PR00743">
    <property type="entry name" value="GLHYDRLASE36"/>
</dbReference>
<keyword evidence="8" id="KW-1185">Reference proteome</keyword>
<comment type="catalytic activity">
    <reaction evidence="1">
        <text>Hydrolysis of terminal, non-reducing alpha-D-galactose residues in alpha-D-galactosides, including galactose oligosaccharides, galactomannans and galactolipids.</text>
        <dbReference type="EC" id="3.2.1.22"/>
    </reaction>
</comment>
<dbReference type="InterPro" id="IPR002252">
    <property type="entry name" value="Glyco_hydro_36"/>
</dbReference>
<dbReference type="InterPro" id="IPR038417">
    <property type="entry name" value="Alpga-gal_N_sf"/>
</dbReference>
<gene>
    <name evidence="7" type="ORF">PSQ19_02350</name>
</gene>